<feature type="region of interest" description="Disordered" evidence="1">
    <location>
        <begin position="545"/>
        <end position="640"/>
    </location>
</feature>
<protein>
    <recommendedName>
        <fullName evidence="4">FCP1 homology domain-containing protein</fullName>
    </recommendedName>
</protein>
<proteinExistence type="predicted"/>
<evidence type="ECO:0000313" key="3">
    <source>
        <dbReference type="Proteomes" id="UP001642484"/>
    </source>
</evidence>
<dbReference type="Gene3D" id="3.40.50.1000">
    <property type="entry name" value="HAD superfamily/HAD-like"/>
    <property type="match status" value="1"/>
</dbReference>
<dbReference type="InterPro" id="IPR023214">
    <property type="entry name" value="HAD_sf"/>
</dbReference>
<evidence type="ECO:0008006" key="4">
    <source>
        <dbReference type="Google" id="ProtNLM"/>
    </source>
</evidence>
<dbReference type="EMBL" id="CAXAMN010001647">
    <property type="protein sequence ID" value="CAK8995562.1"/>
    <property type="molecule type" value="Genomic_DNA"/>
</dbReference>
<sequence length="640" mass="72480">MTTCPSSPRRSFTRAAYRCQCLERTLQDETFPVKVVAFDFDETLTLITYLIEDGDSEEVQKQIVKTNFQTPWVKGSRIEHLQSTSSELSPVGRGFFRLIGKAQNDMTSLFRSKRGMLKALAISKSGKRRALAVLTKNYAGAKAVHNLLHVSGLASCFDAIWALPTGGLYRCKDEWHEMCTPNVCHKADLLALVAESPHEFFPQLGSDAFEDMGPLKMEGIVLVDDQRANFQSPSGNQVLRFCKVARYDGYYRNLGYVKNMGGIGAHCFEDYETLKMFVEEPSTYKETLHLHCVERHFERSSEQHPVELIIFDFDETLTLATFMPSDPTFEEISWDLPSLEGSDWTAEDLLTYNFESPFCSGSRLQALKAMLEDLSKRYVLAILSRNDRGAVAVLNLLRLAQLADFFAAIWTMPFRQQVSCGAWKADAAWHVFEAPLLEVPDEKTEILYHIVENSGKWFPQMEGRLRRLQGLRPESVMLVDDEKENLQSASRFALRYCKVARYDDVYRNCGPLNQLGGIGAHSFEDFELLRRFAEAPWEFQEPHFPQEEADKPNAAPPWEDSRVPSRSEELVKLPRSRLRKSASSPTLRALGDLANLPGPMSRSQSFCLSDVISQSPRTSEPGDDQDAHEICLTGMDDSPR</sequence>
<accession>A0ABP0HZB5</accession>
<feature type="compositionally biased region" description="Basic and acidic residues" evidence="1">
    <location>
        <begin position="559"/>
        <end position="572"/>
    </location>
</feature>
<evidence type="ECO:0000256" key="1">
    <source>
        <dbReference type="SAM" id="MobiDB-lite"/>
    </source>
</evidence>
<comment type="caution">
    <text evidence="2">The sequence shown here is derived from an EMBL/GenBank/DDBJ whole genome shotgun (WGS) entry which is preliminary data.</text>
</comment>
<feature type="compositionally biased region" description="Polar residues" evidence="1">
    <location>
        <begin position="601"/>
        <end position="618"/>
    </location>
</feature>
<dbReference type="InterPro" id="IPR036412">
    <property type="entry name" value="HAD-like_sf"/>
</dbReference>
<dbReference type="Proteomes" id="UP001642484">
    <property type="component" value="Unassembled WGS sequence"/>
</dbReference>
<keyword evidence="3" id="KW-1185">Reference proteome</keyword>
<dbReference type="SUPFAM" id="SSF56784">
    <property type="entry name" value="HAD-like"/>
    <property type="match status" value="1"/>
</dbReference>
<evidence type="ECO:0000313" key="2">
    <source>
        <dbReference type="EMBL" id="CAK8995562.1"/>
    </source>
</evidence>
<name>A0ABP0HZB5_9DINO</name>
<organism evidence="2 3">
    <name type="scientific">Durusdinium trenchii</name>
    <dbReference type="NCBI Taxonomy" id="1381693"/>
    <lineage>
        <taxon>Eukaryota</taxon>
        <taxon>Sar</taxon>
        <taxon>Alveolata</taxon>
        <taxon>Dinophyceae</taxon>
        <taxon>Suessiales</taxon>
        <taxon>Symbiodiniaceae</taxon>
        <taxon>Durusdinium</taxon>
    </lineage>
</organism>
<gene>
    <name evidence="2" type="ORF">CCMP2556_LOCUS4072</name>
</gene>
<reference evidence="2 3" key="1">
    <citation type="submission" date="2024-02" db="EMBL/GenBank/DDBJ databases">
        <authorList>
            <person name="Chen Y."/>
            <person name="Shah S."/>
            <person name="Dougan E. K."/>
            <person name="Thang M."/>
            <person name="Chan C."/>
        </authorList>
    </citation>
    <scope>NUCLEOTIDE SEQUENCE [LARGE SCALE GENOMIC DNA]</scope>
</reference>